<dbReference type="InterPro" id="IPR018203">
    <property type="entry name" value="GDP_dissociation_inhibitor"/>
</dbReference>
<dbReference type="SUPFAM" id="SSF54373">
    <property type="entry name" value="FAD-linked reductases, C-terminal domain"/>
    <property type="match status" value="1"/>
</dbReference>
<dbReference type="Proteomes" id="UP000593567">
    <property type="component" value="Unassembled WGS sequence"/>
</dbReference>
<name>A0A7J7JH26_BUGNE</name>
<organism evidence="3 4">
    <name type="scientific">Bugula neritina</name>
    <name type="common">Brown bryozoan</name>
    <name type="synonym">Sertularia neritina</name>
    <dbReference type="NCBI Taxonomy" id="10212"/>
    <lineage>
        <taxon>Eukaryota</taxon>
        <taxon>Metazoa</taxon>
        <taxon>Spiralia</taxon>
        <taxon>Lophotrochozoa</taxon>
        <taxon>Bryozoa</taxon>
        <taxon>Gymnolaemata</taxon>
        <taxon>Cheilostomatida</taxon>
        <taxon>Flustrina</taxon>
        <taxon>Buguloidea</taxon>
        <taxon>Bugulidae</taxon>
        <taxon>Bugula</taxon>
    </lineage>
</organism>
<dbReference type="InterPro" id="IPR000806">
    <property type="entry name" value="RabGDI"/>
</dbReference>
<dbReference type="Gene3D" id="3.50.50.60">
    <property type="entry name" value="FAD/NAD(P)-binding domain"/>
    <property type="match status" value="1"/>
</dbReference>
<dbReference type="EMBL" id="VXIV02002471">
    <property type="protein sequence ID" value="KAF6025337.1"/>
    <property type="molecule type" value="Genomic_DNA"/>
</dbReference>
<comment type="caution">
    <text evidence="3">The sequence shown here is derived from an EMBL/GenBank/DDBJ whole genome shotgun (WGS) entry which is preliminary data.</text>
</comment>
<evidence type="ECO:0000256" key="1">
    <source>
        <dbReference type="ARBA" id="ARBA00005593"/>
    </source>
</evidence>
<dbReference type="SUPFAM" id="SSF51905">
    <property type="entry name" value="FAD/NAD(P)-binding domain"/>
    <property type="match status" value="1"/>
</dbReference>
<sequence length="143" mass="16053">MYGVCTNTVIIVPYMKIVIYEILSMSCCYNHDIYVLAVSYAHNVAQKGYFLALVSAFVETANPELEIKPGLDLLGPIEQKFVTVTDLYEPVDDGTANKVFISKSFDATTHFETTCDDVLDMYRRITGADFDFSQVKHNLGEES</sequence>
<dbReference type="AlphaFoldDB" id="A0A7J7JH26"/>
<dbReference type="PANTHER" id="PTHR11787:SF8">
    <property type="entry name" value="RAB GDP DISSOCIATION INHIBITOR"/>
    <property type="match status" value="1"/>
</dbReference>
<protein>
    <recommendedName>
        <fullName evidence="2">Rab GDP dissociation inhibitor</fullName>
    </recommendedName>
</protein>
<dbReference type="GO" id="GO:0015031">
    <property type="term" value="P:protein transport"/>
    <property type="evidence" value="ECO:0007669"/>
    <property type="project" value="InterPro"/>
</dbReference>
<evidence type="ECO:0000313" key="3">
    <source>
        <dbReference type="EMBL" id="KAF6025337.1"/>
    </source>
</evidence>
<proteinExistence type="inferred from homology"/>
<evidence type="ECO:0000313" key="4">
    <source>
        <dbReference type="Proteomes" id="UP000593567"/>
    </source>
</evidence>
<evidence type="ECO:0000256" key="2">
    <source>
        <dbReference type="RuleBase" id="RU363124"/>
    </source>
</evidence>
<comment type="subcellular location">
    <subcellularLocation>
        <location evidence="2">Cytoplasm</location>
    </subcellularLocation>
</comment>
<accession>A0A7J7JH26</accession>
<dbReference type="GO" id="GO:0005093">
    <property type="term" value="F:Rab GDP-dissociation inhibitor activity"/>
    <property type="evidence" value="ECO:0007669"/>
    <property type="project" value="InterPro"/>
</dbReference>
<keyword evidence="2" id="KW-0963">Cytoplasm</keyword>
<dbReference type="OrthoDB" id="9446342at2759"/>
<dbReference type="InterPro" id="IPR036188">
    <property type="entry name" value="FAD/NAD-bd_sf"/>
</dbReference>
<dbReference type="GO" id="GO:0007264">
    <property type="term" value="P:small GTPase-mediated signal transduction"/>
    <property type="evidence" value="ECO:0007669"/>
    <property type="project" value="InterPro"/>
</dbReference>
<comment type="similarity">
    <text evidence="1 2">Belongs to the Rab GDI family.</text>
</comment>
<dbReference type="GO" id="GO:0005737">
    <property type="term" value="C:cytoplasm"/>
    <property type="evidence" value="ECO:0007669"/>
    <property type="project" value="UniProtKB-SubCell"/>
</dbReference>
<keyword evidence="4" id="KW-1185">Reference proteome</keyword>
<keyword evidence="2" id="KW-0343">GTPase activation</keyword>
<dbReference type="Pfam" id="PF00996">
    <property type="entry name" value="GDI"/>
    <property type="match status" value="1"/>
</dbReference>
<dbReference type="PANTHER" id="PTHR11787">
    <property type="entry name" value="RAB GDP-DISSOCIATION INHIBITOR"/>
    <property type="match status" value="1"/>
</dbReference>
<dbReference type="GO" id="GO:0016192">
    <property type="term" value="P:vesicle-mediated transport"/>
    <property type="evidence" value="ECO:0007669"/>
    <property type="project" value="TreeGrafter"/>
</dbReference>
<gene>
    <name evidence="3" type="ORF">EB796_016354</name>
</gene>
<dbReference type="GO" id="GO:0005096">
    <property type="term" value="F:GTPase activator activity"/>
    <property type="evidence" value="ECO:0007669"/>
    <property type="project" value="UniProtKB-KW"/>
</dbReference>
<dbReference type="PRINTS" id="PR00892">
    <property type="entry name" value="RABGDI"/>
</dbReference>
<reference evidence="3" key="1">
    <citation type="submission" date="2020-06" db="EMBL/GenBank/DDBJ databases">
        <title>Draft genome of Bugula neritina, a colonial animal packing powerful symbionts and potential medicines.</title>
        <authorList>
            <person name="Rayko M."/>
        </authorList>
    </citation>
    <scope>NUCLEOTIDE SEQUENCE [LARGE SCALE GENOMIC DNA]</scope>
    <source>
        <strain evidence="3">Kwan_BN1</strain>
    </source>
</reference>
<comment type="function">
    <text evidence="2">Regulates the GDP/GTP exchange reaction of most RAB proteins by inhibiting the dissociation of GDP from them, and the subsequent binding of GTP.</text>
</comment>